<accession>A0A5B7KDJ7</accession>
<gene>
    <name evidence="1" type="ORF">E2C01_102527</name>
</gene>
<dbReference type="Proteomes" id="UP000324222">
    <property type="component" value="Unassembled WGS sequence"/>
</dbReference>
<keyword evidence="2" id="KW-1185">Reference proteome</keyword>
<dbReference type="AlphaFoldDB" id="A0A5B7KDJ7"/>
<evidence type="ECO:0000313" key="2">
    <source>
        <dbReference type="Proteomes" id="UP000324222"/>
    </source>
</evidence>
<name>A0A5B7KDJ7_PORTR</name>
<proteinExistence type="predicted"/>
<organism evidence="1 2">
    <name type="scientific">Portunus trituberculatus</name>
    <name type="common">Swimming crab</name>
    <name type="synonym">Neptunus trituberculatus</name>
    <dbReference type="NCBI Taxonomy" id="210409"/>
    <lineage>
        <taxon>Eukaryota</taxon>
        <taxon>Metazoa</taxon>
        <taxon>Ecdysozoa</taxon>
        <taxon>Arthropoda</taxon>
        <taxon>Crustacea</taxon>
        <taxon>Multicrustacea</taxon>
        <taxon>Malacostraca</taxon>
        <taxon>Eumalacostraca</taxon>
        <taxon>Eucarida</taxon>
        <taxon>Decapoda</taxon>
        <taxon>Pleocyemata</taxon>
        <taxon>Brachyura</taxon>
        <taxon>Eubrachyura</taxon>
        <taxon>Portunoidea</taxon>
        <taxon>Portunidae</taxon>
        <taxon>Portuninae</taxon>
        <taxon>Portunus</taxon>
    </lineage>
</organism>
<reference evidence="1 2" key="1">
    <citation type="submission" date="2019-05" db="EMBL/GenBank/DDBJ databases">
        <title>Another draft genome of Portunus trituberculatus and its Hox gene families provides insights of decapod evolution.</title>
        <authorList>
            <person name="Jeong J.-H."/>
            <person name="Song I."/>
            <person name="Kim S."/>
            <person name="Choi T."/>
            <person name="Kim D."/>
            <person name="Ryu S."/>
            <person name="Kim W."/>
        </authorList>
    </citation>
    <scope>NUCLEOTIDE SEQUENCE [LARGE SCALE GENOMIC DNA]</scope>
    <source>
        <tissue evidence="1">Muscle</tissue>
    </source>
</reference>
<dbReference type="EMBL" id="VSRR010152574">
    <property type="protein sequence ID" value="MPD06703.1"/>
    <property type="molecule type" value="Genomic_DNA"/>
</dbReference>
<comment type="caution">
    <text evidence="1">The sequence shown here is derived from an EMBL/GenBank/DDBJ whole genome shotgun (WGS) entry which is preliminary data.</text>
</comment>
<sequence>MHCWRHCCADGKDQCKQETAVVIILLLHKPQQSVWWWRVQRLKLVNQGSRALLSIMYSDSKCCSRSPNAGNGSAKHNKVLVLVVAEIILPQRVLVPR</sequence>
<protein>
    <submittedName>
        <fullName evidence="1">Uncharacterized protein</fullName>
    </submittedName>
</protein>
<evidence type="ECO:0000313" key="1">
    <source>
        <dbReference type="EMBL" id="MPD06703.1"/>
    </source>
</evidence>